<gene>
    <name evidence="1" type="ORF">BU14_0404s0012</name>
</gene>
<proteinExistence type="predicted"/>
<reference evidence="1 2" key="1">
    <citation type="submission" date="2017-03" db="EMBL/GenBank/DDBJ databases">
        <title>WGS assembly of Porphyra umbilicalis.</title>
        <authorList>
            <person name="Brawley S.H."/>
            <person name="Blouin N.A."/>
            <person name="Ficko-Blean E."/>
            <person name="Wheeler G.L."/>
            <person name="Lohr M."/>
            <person name="Goodson H.V."/>
            <person name="Jenkins J.W."/>
            <person name="Blaby-Haas C.E."/>
            <person name="Helliwell K.E."/>
            <person name="Chan C."/>
            <person name="Marriage T."/>
            <person name="Bhattacharya D."/>
            <person name="Klein A.S."/>
            <person name="Badis Y."/>
            <person name="Brodie J."/>
            <person name="Cao Y."/>
            <person name="Collen J."/>
            <person name="Dittami S.M."/>
            <person name="Gachon C.M."/>
            <person name="Green B.R."/>
            <person name="Karpowicz S."/>
            <person name="Kim J.W."/>
            <person name="Kudahl U."/>
            <person name="Lin S."/>
            <person name="Michel G."/>
            <person name="Mittag M."/>
            <person name="Olson B.J."/>
            <person name="Pangilinan J."/>
            <person name="Peng Y."/>
            <person name="Qiu H."/>
            <person name="Shu S."/>
            <person name="Singer J.T."/>
            <person name="Smith A.G."/>
            <person name="Sprecher B.N."/>
            <person name="Wagner V."/>
            <person name="Wang W."/>
            <person name="Wang Z.-Y."/>
            <person name="Yan J."/>
            <person name="Yarish C."/>
            <person name="Zoeuner-Riek S."/>
            <person name="Zhuang Y."/>
            <person name="Zou Y."/>
            <person name="Lindquist E.A."/>
            <person name="Grimwood J."/>
            <person name="Barry K."/>
            <person name="Rokhsar D.S."/>
            <person name="Schmutz J."/>
            <person name="Stiller J.W."/>
            <person name="Grossman A.R."/>
            <person name="Prochnik S.E."/>
        </authorList>
    </citation>
    <scope>NUCLEOTIDE SEQUENCE [LARGE SCALE GENOMIC DNA]</scope>
    <source>
        <strain evidence="1">4086291</strain>
    </source>
</reference>
<dbReference type="Gene3D" id="3.60.21.10">
    <property type="match status" value="2"/>
</dbReference>
<keyword evidence="2" id="KW-1185">Reference proteome</keyword>
<sequence length="231" mass="23331">MVLVLVIGDFHVPHRVPSLPARFRSLLVAGRIHVVLCTGNLCTDEMGAYLRSLCPRVFIVRGDMDELDLPDRLIVPVGSLTFGVMGTGAASMPPGGGAAAEAIRRDMGVDVLVGGGGHAVRLVAGGSPGGGGGGGGGGGVGGMGGMGMGLGLSWGEESSKVGGRRSGGGGGRGLLVDPGTATGAPRVTDVVPPVPTFVLLDVQGYKIIAYTYTLEADDVHVDRTVFDSIKK</sequence>
<dbReference type="InterPro" id="IPR000979">
    <property type="entry name" value="Phosphodiesterase_MJ0936/Vps29"/>
</dbReference>
<evidence type="ECO:0008006" key="3">
    <source>
        <dbReference type="Google" id="ProtNLM"/>
    </source>
</evidence>
<dbReference type="SUPFAM" id="SSF56300">
    <property type="entry name" value="Metallo-dependent phosphatases"/>
    <property type="match status" value="1"/>
</dbReference>
<name>A0A1X6NW55_PORUM</name>
<dbReference type="OrthoDB" id="10258130at2759"/>
<dbReference type="AlphaFoldDB" id="A0A1X6NW55"/>
<dbReference type="EMBL" id="KV919038">
    <property type="protein sequence ID" value="OSX72785.1"/>
    <property type="molecule type" value="Genomic_DNA"/>
</dbReference>
<dbReference type="InterPro" id="IPR029052">
    <property type="entry name" value="Metallo-depent_PP-like"/>
</dbReference>
<organism evidence="1 2">
    <name type="scientific">Porphyra umbilicalis</name>
    <name type="common">Purple laver</name>
    <name type="synonym">Red alga</name>
    <dbReference type="NCBI Taxonomy" id="2786"/>
    <lineage>
        <taxon>Eukaryota</taxon>
        <taxon>Rhodophyta</taxon>
        <taxon>Bangiophyceae</taxon>
        <taxon>Bangiales</taxon>
        <taxon>Bangiaceae</taxon>
        <taxon>Porphyra</taxon>
    </lineage>
</organism>
<dbReference type="PANTHER" id="PTHR11124">
    <property type="entry name" value="VACUOLAR SORTING PROTEIN VPS29"/>
    <property type="match status" value="1"/>
</dbReference>
<evidence type="ECO:0000313" key="1">
    <source>
        <dbReference type="EMBL" id="OSX72785.1"/>
    </source>
</evidence>
<dbReference type="Proteomes" id="UP000218209">
    <property type="component" value="Unassembled WGS sequence"/>
</dbReference>
<accession>A0A1X6NW55</accession>
<protein>
    <recommendedName>
        <fullName evidence="3">Vacuolar protein sorting-associated protein 29</fullName>
    </recommendedName>
</protein>
<evidence type="ECO:0000313" key="2">
    <source>
        <dbReference type="Proteomes" id="UP000218209"/>
    </source>
</evidence>